<proteinExistence type="predicted"/>
<dbReference type="PANTHER" id="PTHR40861">
    <property type="entry name" value="DUF2183 DOMAIN-CONTAINING PROTEIN"/>
    <property type="match status" value="1"/>
</dbReference>
<evidence type="ECO:0008006" key="5">
    <source>
        <dbReference type="Google" id="ProtNLM"/>
    </source>
</evidence>
<evidence type="ECO:0000313" key="3">
    <source>
        <dbReference type="EMBL" id="CAE8735380.1"/>
    </source>
</evidence>
<keyword evidence="4" id="KW-1185">Reference proteome</keyword>
<reference evidence="2" key="1">
    <citation type="submission" date="2021-02" db="EMBL/GenBank/DDBJ databases">
        <authorList>
            <person name="Dougan E. K."/>
            <person name="Rhodes N."/>
            <person name="Thang M."/>
            <person name="Chan C."/>
        </authorList>
    </citation>
    <scope>NUCLEOTIDE SEQUENCE</scope>
</reference>
<evidence type="ECO:0000313" key="4">
    <source>
        <dbReference type="Proteomes" id="UP000654075"/>
    </source>
</evidence>
<name>A0A813F264_POLGL</name>
<gene>
    <name evidence="2" type="ORF">PGLA1383_LOCUS25167</name>
    <name evidence="3" type="ORF">PGLA2088_LOCUS47800</name>
</gene>
<dbReference type="Proteomes" id="UP000626109">
    <property type="component" value="Unassembled WGS sequence"/>
</dbReference>
<dbReference type="AlphaFoldDB" id="A0A813F264"/>
<comment type="caution">
    <text evidence="2">The sequence shown here is derived from an EMBL/GenBank/DDBJ whole genome shotgun (WGS) entry which is preliminary data.</text>
</comment>
<feature type="region of interest" description="Disordered" evidence="1">
    <location>
        <begin position="1"/>
        <end position="68"/>
    </location>
</feature>
<protein>
    <recommendedName>
        <fullName evidence="5">Phosphatidate phosphatase APP1 catalytic domain-containing protein</fullName>
    </recommendedName>
</protein>
<sequence>MPSGTDGLSETPELEAAAWLPQSSHSAPELRSSFASALSPGYGWPGDDGPAGMSPNSRPSSLSLVSAAGPSGAFSDSICPDGQSLGHEMLPVRSYSSPAIAGVEPARPDKISPLASSSSHDHADFALAESADEAPGEAELRILRLHRDDCQQWRAASSPLVAELPYLFGFLPDDAVPRVRAALDANLVFHKDGCAADLRSIVFEHLGETDRLRVLTRIRNACSHPPLDQPGFVVLSDVDDTILPGHDVLQIAGSDRSWHLDGRLYPGVSRLHHELRAGLREAYGGDYSVMLTARPAFLAKPLATKLRRLAGLKAPRMSILPGQGGGVKVALNLFRVLTGTYSTLGQTKVKRLLEYAQLFPEFAGRFLFIGDDGQADAEAAEEMLRLTLPAVWTGARRKLIPSVAGPAGPLPLIAFVAVHAVQQGDSYAVPSRKRDAIVKQLRARFPPLPSHARGAGVGVEGQYHRFFYFEDYEDLAQQLAAAGWISEKQCQAIWLAARRDRSPDLLGLARACDLRGLRTAISLVSETIDEGDEAEMDAFCQAGALLPEVVAAHVRLAVPPVGTTQIVLKMLRARARSSTGAELRFPPTGGAEAAMVGSAGGAGAAVQPASPSLLLHDLGKARPQAHQVSQAGPSGAGGPQPSEWTTDSDGVLRLPWPCEVLCCAGARPALDLCSPFGGAWGRCFLILDSATGATRDSAVAEVSLVGPWDCPDASAVFGDLALSVHFR</sequence>
<dbReference type="EMBL" id="CAJNNV010020872">
    <property type="protein sequence ID" value="CAE8607230.1"/>
    <property type="molecule type" value="Genomic_DNA"/>
</dbReference>
<evidence type="ECO:0000256" key="1">
    <source>
        <dbReference type="SAM" id="MobiDB-lite"/>
    </source>
</evidence>
<evidence type="ECO:0000313" key="2">
    <source>
        <dbReference type="EMBL" id="CAE8607230.1"/>
    </source>
</evidence>
<dbReference type="PANTHER" id="PTHR40861:SF1">
    <property type="entry name" value="PHOSPHATIDATE PHOSPHATASE APP1 CATALYTIC DOMAIN-CONTAINING PROTEIN"/>
    <property type="match status" value="1"/>
</dbReference>
<feature type="region of interest" description="Disordered" evidence="1">
    <location>
        <begin position="624"/>
        <end position="648"/>
    </location>
</feature>
<feature type="compositionally biased region" description="Polar residues" evidence="1">
    <location>
        <begin position="54"/>
        <end position="64"/>
    </location>
</feature>
<accession>A0A813F264</accession>
<organism evidence="2 4">
    <name type="scientific">Polarella glacialis</name>
    <name type="common">Dinoflagellate</name>
    <dbReference type="NCBI Taxonomy" id="89957"/>
    <lineage>
        <taxon>Eukaryota</taxon>
        <taxon>Sar</taxon>
        <taxon>Alveolata</taxon>
        <taxon>Dinophyceae</taxon>
        <taxon>Suessiales</taxon>
        <taxon>Suessiaceae</taxon>
        <taxon>Polarella</taxon>
    </lineage>
</organism>
<dbReference type="Proteomes" id="UP000654075">
    <property type="component" value="Unassembled WGS sequence"/>
</dbReference>
<dbReference type="EMBL" id="CAJNNW010036542">
    <property type="protein sequence ID" value="CAE8735380.1"/>
    <property type="molecule type" value="Genomic_DNA"/>
</dbReference>